<dbReference type="GO" id="GO:0000462">
    <property type="term" value="P:maturation of SSU-rRNA from tricistronic rRNA transcript (SSU-rRNA, 5.8S rRNA, LSU-rRNA)"/>
    <property type="evidence" value="ECO:0007669"/>
    <property type="project" value="TreeGrafter"/>
</dbReference>
<sequence length="2031" mass="223273">MSSLATQLALSASLNASILVDRSRRKPTLSYLFTGREADLHDLEAIHALGVNSFLHLASVAPALEKYEDALFSELAKETDRTLLPSEASMELDKHIEEFLWLLSPYLMEPPAGKILEWLVRRFRIHEFNIEATLSLFLPYHESPHFAKMVTLLQIKPNSIWSFLIPYKSAAQNLPRVSLVTEMLKNSDLARFVTSLLPTGVRKGLGHRVLLAFNAATLHDFIKRSKSLSEGTIAFILPALLEPLQQKPKKLSKEAVLGSYILLASLSQKCELGQPALKAILGVAASCAHIVRGDQFISSVIGICGPQVELEKFTDGTIKDILRIPNLGNELALGSPWAGSEKVLSPLVKDLCSRLEESVSSTLLEAVIATSTTPFSVIEVISSSLLKIGVNSEGKNQISLIARRLLSLIQQRHPELLQKAVESFGDDDSENGAVEQLIISLATIGYISDNMTSSKGNDMVINSANADARVRVIAVRELVKSIAGKELSSVEDIAPVRGTLIARLQDSSIAVLEALYDNPSAVTPIFSSDPQAYLSSLSSAIDSQTKPKRSILRLHLDYVASSLWANVDSPTRDEIFHRIFFPFLLFSKPRQKTAELIWEVVDKHFGQSSGINIIEWLAGCSALSKPESTTDVTDSLDAMNQANFNIAEKIAVNIINSSRFSVHLDTLLSKLRGAFPHVQLMGYLITLSLVRKLSGERQVEVAQKIMGIMALKELSGIADDSQEHLALNSPEDRSLGKYIISKPNSRTTLNWLQISLIAAISQMARPTGLVLDWLAEAPSRQMEAHQYVQIMRSIYQLANASTTVPVLSTTLLQILFANLKADALAFLAGIWTVGGANGFNDSKSISLLHATAFLEAHILEDDGVDFQAILPALLVALQNPDSALCQGALECISRVRLLVDHKLLSVYRFDTIYGHNNKIIQYLDQEDLKRYLNGLVEHRDHFLNDPSYLKVFHEQHLGRTKADKKHDADYKHRVICYLLSHVNALSSETMQNYLLKSIATITNKARVQIILPTIQSLVERVSSTQPTNSFASASEEFTTRILSCYDSTAVGYLNENAVAWDTFVQLIRTYFRSGTPLPPQEVLAHSIEAGLFSALSYQRKTLLCEVLLDVGSQDSSASLARHVLSNILIDVPLIVHLLEGLAPVGPTSSPRAKRIKTTESADDVLPRLGFLVEILGTKSLPGSLDLISHLLDTLSKVVQALSPAQADVSYIEQLLMSAIENAASKMTEVPNISPSVIRLDVLVEVIRVSANPQTFHQALLLIANLARLAPESVLYNVMPVFTFMGSNVFHRDDSYSFKVVQQTIDGIVPVMVSSLKEAHSQPLDLYLASREFLRVFSDAANHVPRHRRNNFFAHLVDVLGPQDFSAPVCMLLLEKMANRIIRQSAEDVQNSLSLPISVFQHNNHVLQLYTANEILQESRRIVAHVVDPESTQPVFLEGTADGDHSASSSTVLRRRAQALIIFVGHAFKPKTSTLTSEDGASISSVIAQLIALATLPDGTSSEMKIDEISEAARSTLNKLLRGMSVMDFGNSVQTMLGSGDLKVQAGALELLAKRLPDVSTKMRPALTPSINKALASIKELLTVQKDGQVVVHAFHGVQSIAATISPGEESSLTDLVPFVLSATKEKSLAPSAMGALATMSVKLGPRVIPFFRSIVSQSITILRGTETVLFEDAFATLHGLLTTIPTFWGSGEVTQVVFLYMDQASSTSKPLLSALSLMAKSLAKRTPAKVLIPALLEMWPALHSSVKLTKISAYFDVLARVLSRADRPTVLEYLRAAFKIFLEALDIVKLDSSEAETRVISAFKELVVKLNETAFKPLFRRLYDWAYIEDIGDVARKITFGHLYVSLLDFFKALMVPYMSFLLQPCCDILTSFTKSTSDHFALWSSIIQILSRTLNFDDGGFWRDDKLRQISTPLTGQIEVCVRLNFSGGKSQLQDCFSTLIEAITDDTLLKAVNLNILMHTRSDDPQVRLFALTCSEGIWRSNGGKLLGFVGETATFIAECSEDENDTVIKECFKLKDAVEGVAGKIDGL</sequence>
<dbReference type="EMBL" id="KL142375">
    <property type="protein sequence ID" value="KDR78387.1"/>
    <property type="molecule type" value="Genomic_DNA"/>
</dbReference>
<dbReference type="InterPro" id="IPR056473">
    <property type="entry name" value="HEAT_Utp10/HEAT1"/>
</dbReference>
<proteinExistence type="inferred from homology"/>
<dbReference type="GO" id="GO:0030686">
    <property type="term" value="C:90S preribosome"/>
    <property type="evidence" value="ECO:0007669"/>
    <property type="project" value="TreeGrafter"/>
</dbReference>
<dbReference type="InterPro" id="IPR022125">
    <property type="entry name" value="U3snoRNP10_N"/>
</dbReference>
<dbReference type="InterPro" id="IPR012954">
    <property type="entry name" value="BP28_C_dom"/>
</dbReference>
<evidence type="ECO:0000256" key="4">
    <source>
        <dbReference type="ARBA" id="ARBA00022517"/>
    </source>
</evidence>
<gene>
    <name evidence="10" type="ORF">GALMADRAFT_245550</name>
</gene>
<dbReference type="InterPro" id="IPR040191">
    <property type="entry name" value="UTP10"/>
</dbReference>
<dbReference type="SMART" id="SM01036">
    <property type="entry name" value="BP28CT"/>
    <property type="match status" value="1"/>
</dbReference>
<dbReference type="STRING" id="685588.A0A067T7Q0"/>
<comment type="function">
    <text evidence="8">Involved in nucleolar processing of pre-18S ribosomal RNA.</text>
</comment>
<comment type="similarity">
    <text evidence="2 8">Belongs to the HEATR1/UTP10 family.</text>
</comment>
<dbReference type="Pfam" id="PF12397">
    <property type="entry name" value="U3snoRNP10"/>
    <property type="match status" value="1"/>
</dbReference>
<dbReference type="GO" id="GO:0045943">
    <property type="term" value="P:positive regulation of transcription by RNA polymerase I"/>
    <property type="evidence" value="ECO:0007669"/>
    <property type="project" value="TreeGrafter"/>
</dbReference>
<evidence type="ECO:0000256" key="3">
    <source>
        <dbReference type="ARBA" id="ARBA00015399"/>
    </source>
</evidence>
<dbReference type="HOGENOM" id="CLU_001128_0_0_1"/>
<dbReference type="Pfam" id="PF23243">
    <property type="entry name" value="HEAT_HEATR1"/>
    <property type="match status" value="1"/>
</dbReference>
<comment type="subunit">
    <text evidence="8">Component of the ribosomal small subunit (SSU) processome.</text>
</comment>
<dbReference type="GO" id="GO:0032040">
    <property type="term" value="C:small-subunit processome"/>
    <property type="evidence" value="ECO:0007669"/>
    <property type="project" value="TreeGrafter"/>
</dbReference>
<evidence type="ECO:0000256" key="8">
    <source>
        <dbReference type="RuleBase" id="RU367065"/>
    </source>
</evidence>
<keyword evidence="11" id="KW-1185">Reference proteome</keyword>
<dbReference type="GO" id="GO:0030515">
    <property type="term" value="F:snoRNA binding"/>
    <property type="evidence" value="ECO:0007669"/>
    <property type="project" value="TreeGrafter"/>
</dbReference>
<evidence type="ECO:0000313" key="10">
    <source>
        <dbReference type="EMBL" id="KDR78387.1"/>
    </source>
</evidence>
<evidence type="ECO:0000313" key="11">
    <source>
        <dbReference type="Proteomes" id="UP000027222"/>
    </source>
</evidence>
<dbReference type="Proteomes" id="UP000027222">
    <property type="component" value="Unassembled WGS sequence"/>
</dbReference>
<evidence type="ECO:0000256" key="5">
    <source>
        <dbReference type="ARBA" id="ARBA00022552"/>
    </source>
</evidence>
<keyword evidence="5 8" id="KW-0698">rRNA processing</keyword>
<dbReference type="OrthoDB" id="31183at2759"/>
<evidence type="ECO:0000256" key="7">
    <source>
        <dbReference type="ARBA" id="ARBA00023274"/>
    </source>
</evidence>
<dbReference type="GO" id="GO:0034455">
    <property type="term" value="C:t-UTP complex"/>
    <property type="evidence" value="ECO:0007669"/>
    <property type="project" value="TreeGrafter"/>
</dbReference>
<comment type="subcellular location">
    <subcellularLocation>
        <location evidence="1 8">Nucleus</location>
        <location evidence="1 8">Nucleolus</location>
    </subcellularLocation>
</comment>
<feature type="domain" description="BP28 C-terminal" evidence="9">
    <location>
        <begin position="1764"/>
        <end position="1902"/>
    </location>
</feature>
<dbReference type="PANTHER" id="PTHR13457:SF1">
    <property type="entry name" value="HEAT REPEAT-CONTAINING PROTEIN 1"/>
    <property type="match status" value="1"/>
</dbReference>
<dbReference type="Pfam" id="PF08146">
    <property type="entry name" value="BP28CT"/>
    <property type="match status" value="1"/>
</dbReference>
<dbReference type="InterPro" id="IPR016024">
    <property type="entry name" value="ARM-type_fold"/>
</dbReference>
<accession>A0A067T7Q0</accession>
<name>A0A067T7Q0_GALM3</name>
<keyword evidence="7 8" id="KW-0687">Ribonucleoprotein</keyword>
<reference evidence="11" key="1">
    <citation type="journal article" date="2014" name="Proc. Natl. Acad. Sci. U.S.A.">
        <title>Extensive sampling of basidiomycete genomes demonstrates inadequacy of the white-rot/brown-rot paradigm for wood decay fungi.</title>
        <authorList>
            <person name="Riley R."/>
            <person name="Salamov A.A."/>
            <person name="Brown D.W."/>
            <person name="Nagy L.G."/>
            <person name="Floudas D."/>
            <person name="Held B.W."/>
            <person name="Levasseur A."/>
            <person name="Lombard V."/>
            <person name="Morin E."/>
            <person name="Otillar R."/>
            <person name="Lindquist E.A."/>
            <person name="Sun H."/>
            <person name="LaButti K.M."/>
            <person name="Schmutz J."/>
            <person name="Jabbour D."/>
            <person name="Luo H."/>
            <person name="Baker S.E."/>
            <person name="Pisabarro A.G."/>
            <person name="Walton J.D."/>
            <person name="Blanchette R.A."/>
            <person name="Henrissat B."/>
            <person name="Martin F."/>
            <person name="Cullen D."/>
            <person name="Hibbett D.S."/>
            <person name="Grigoriev I.V."/>
        </authorList>
    </citation>
    <scope>NUCLEOTIDE SEQUENCE [LARGE SCALE GENOMIC DNA]</scope>
    <source>
        <strain evidence="11">CBS 339.88</strain>
    </source>
</reference>
<protein>
    <recommendedName>
        <fullName evidence="3 8">U3 small nucleolar RNA-associated protein 10</fullName>
    </recommendedName>
</protein>
<keyword evidence="6 8" id="KW-0539">Nucleus</keyword>
<evidence type="ECO:0000259" key="9">
    <source>
        <dbReference type="SMART" id="SM01036"/>
    </source>
</evidence>
<dbReference type="InterPro" id="IPR011989">
    <property type="entry name" value="ARM-like"/>
</dbReference>
<dbReference type="SUPFAM" id="SSF48371">
    <property type="entry name" value="ARM repeat"/>
    <property type="match status" value="2"/>
</dbReference>
<evidence type="ECO:0000256" key="2">
    <source>
        <dbReference type="ARBA" id="ARBA00010559"/>
    </source>
</evidence>
<dbReference type="Gene3D" id="1.25.10.10">
    <property type="entry name" value="Leucine-rich Repeat Variant"/>
    <property type="match status" value="1"/>
</dbReference>
<organism evidence="10 11">
    <name type="scientific">Galerina marginata (strain CBS 339.88)</name>
    <dbReference type="NCBI Taxonomy" id="685588"/>
    <lineage>
        <taxon>Eukaryota</taxon>
        <taxon>Fungi</taxon>
        <taxon>Dikarya</taxon>
        <taxon>Basidiomycota</taxon>
        <taxon>Agaricomycotina</taxon>
        <taxon>Agaricomycetes</taxon>
        <taxon>Agaricomycetidae</taxon>
        <taxon>Agaricales</taxon>
        <taxon>Agaricineae</taxon>
        <taxon>Strophariaceae</taxon>
        <taxon>Galerina</taxon>
    </lineage>
</organism>
<keyword evidence="4 8" id="KW-0690">Ribosome biogenesis</keyword>
<evidence type="ECO:0000256" key="6">
    <source>
        <dbReference type="ARBA" id="ARBA00023242"/>
    </source>
</evidence>
<dbReference type="PANTHER" id="PTHR13457">
    <property type="entry name" value="BAP28"/>
    <property type="match status" value="1"/>
</dbReference>
<evidence type="ECO:0000256" key="1">
    <source>
        <dbReference type="ARBA" id="ARBA00004604"/>
    </source>
</evidence>